<feature type="transmembrane region" description="Helical" evidence="2">
    <location>
        <begin position="36"/>
        <end position="58"/>
    </location>
</feature>
<feature type="domain" description="C-type lectin" evidence="3">
    <location>
        <begin position="288"/>
        <end position="386"/>
    </location>
</feature>
<dbReference type="AGR" id="WB:WBGene00009857"/>
<name>O45532_CAEEL</name>
<dbReference type="PROSITE" id="PS00615">
    <property type="entry name" value="C_TYPE_LECTIN_1"/>
    <property type="match status" value="1"/>
</dbReference>
<dbReference type="FunCoup" id="O45532">
    <property type="interactions" value="7"/>
</dbReference>
<dbReference type="SMR" id="O45532"/>
<reference evidence="4 5" key="1">
    <citation type="journal article" date="1998" name="Science">
        <title>Genome sequence of the nematode C. elegans: a platform for investigating biology.</title>
        <authorList>
            <consortium name="The C. elegans sequencing consortium"/>
            <person name="Sulson J.E."/>
            <person name="Waterston R."/>
        </authorList>
    </citation>
    <scope>NUCLEOTIDE SEQUENCE [LARGE SCALE GENOMIC DNA]</scope>
    <source>
        <strain evidence="4 5">Bristol N2</strain>
    </source>
</reference>
<dbReference type="InterPro" id="IPR016186">
    <property type="entry name" value="C-type_lectin-like/link_sf"/>
</dbReference>
<protein>
    <submittedName>
        <fullName evidence="4">C-type lectin domain-containing protein</fullName>
    </submittedName>
</protein>
<dbReference type="InParanoid" id="O45532"/>
<dbReference type="Proteomes" id="UP000001940">
    <property type="component" value="Chromosome V"/>
</dbReference>
<dbReference type="CTD" id="186005"/>
<evidence type="ECO:0000259" key="3">
    <source>
        <dbReference type="PROSITE" id="PS50041"/>
    </source>
</evidence>
<dbReference type="SUPFAM" id="SSF56436">
    <property type="entry name" value="C-type lectin-like"/>
    <property type="match status" value="2"/>
</dbReference>
<evidence type="ECO:0000256" key="2">
    <source>
        <dbReference type="SAM" id="Phobius"/>
    </source>
</evidence>
<dbReference type="Pfam" id="PF00059">
    <property type="entry name" value="Lectin_C"/>
    <property type="match status" value="2"/>
</dbReference>
<dbReference type="KEGG" id="cel:CELE_F49A5.5"/>
<evidence type="ECO:0000313" key="5">
    <source>
        <dbReference type="Proteomes" id="UP000001940"/>
    </source>
</evidence>
<dbReference type="InterPro" id="IPR001304">
    <property type="entry name" value="C-type_lectin-like"/>
</dbReference>
<dbReference type="PANTHER" id="PTHR22991">
    <property type="entry name" value="PROTEIN CBG13490"/>
    <property type="match status" value="1"/>
</dbReference>
<evidence type="ECO:0000313" key="4">
    <source>
        <dbReference type="EMBL" id="CAB04417.2"/>
    </source>
</evidence>
<dbReference type="WormBase" id="F49A5.5a">
    <property type="protein sequence ID" value="CE35549"/>
    <property type="gene ID" value="WBGene00009857"/>
    <property type="gene designation" value="clec-28"/>
</dbReference>
<dbReference type="eggNOG" id="KOG4297">
    <property type="taxonomic scope" value="Eukaryota"/>
</dbReference>
<dbReference type="PhylomeDB" id="O45532"/>
<dbReference type="UCSC" id="F49A5.5a">
    <property type="organism name" value="c. elegans"/>
</dbReference>
<dbReference type="SMART" id="SM00034">
    <property type="entry name" value="CLECT"/>
    <property type="match status" value="2"/>
</dbReference>
<dbReference type="PANTHER" id="PTHR22991:SF43">
    <property type="entry name" value="C-TYPE LECTIN-RELATED"/>
    <property type="match status" value="1"/>
</dbReference>
<dbReference type="EMBL" id="BX284605">
    <property type="protein sequence ID" value="CAB04417.2"/>
    <property type="molecule type" value="Genomic_DNA"/>
</dbReference>
<dbReference type="DIP" id="DIP-26870N"/>
<keyword evidence="2" id="KW-1133">Transmembrane helix</keyword>
<organism evidence="4 5">
    <name type="scientific">Caenorhabditis elegans</name>
    <dbReference type="NCBI Taxonomy" id="6239"/>
    <lineage>
        <taxon>Eukaryota</taxon>
        <taxon>Metazoa</taxon>
        <taxon>Ecdysozoa</taxon>
        <taxon>Nematoda</taxon>
        <taxon>Chromadorea</taxon>
        <taxon>Rhabditida</taxon>
        <taxon>Rhabditina</taxon>
        <taxon>Rhabditomorpha</taxon>
        <taxon>Rhabditoidea</taxon>
        <taxon>Rhabditidae</taxon>
        <taxon>Peloderinae</taxon>
        <taxon>Caenorhabditis</taxon>
    </lineage>
</organism>
<dbReference type="Bgee" id="WBGene00009857">
    <property type="expression patterns" value="Expressed in larva and 1 other cell type or tissue"/>
</dbReference>
<evidence type="ECO:0000313" key="6">
    <source>
        <dbReference type="WormBase" id="F49A5.5a"/>
    </source>
</evidence>
<dbReference type="IntAct" id="O45532">
    <property type="interactions" value="1"/>
</dbReference>
<keyword evidence="2" id="KW-0472">Membrane</keyword>
<dbReference type="OrthoDB" id="5779307at2759"/>
<dbReference type="PaxDb" id="6239-F49A5.5a"/>
<feature type="domain" description="C-type lectin" evidence="3">
    <location>
        <begin position="153"/>
        <end position="274"/>
    </location>
</feature>
<dbReference type="GeneID" id="186005"/>
<keyword evidence="2" id="KW-0812">Transmembrane</keyword>
<dbReference type="AlphaFoldDB" id="O45532"/>
<dbReference type="InterPro" id="IPR016187">
    <property type="entry name" value="CTDL_fold"/>
</dbReference>
<dbReference type="InterPro" id="IPR050976">
    <property type="entry name" value="Snaclec"/>
</dbReference>
<dbReference type="InterPro" id="IPR018378">
    <property type="entry name" value="C-type_lectin_CS"/>
</dbReference>
<dbReference type="ExpressionAtlas" id="O45532">
    <property type="expression patterns" value="baseline and differential"/>
</dbReference>
<dbReference type="CDD" id="cd00037">
    <property type="entry name" value="CLECT"/>
    <property type="match status" value="2"/>
</dbReference>
<keyword evidence="1" id="KW-1015">Disulfide bond</keyword>
<dbReference type="PROSITE" id="PS50041">
    <property type="entry name" value="C_TYPE_LECTIN_2"/>
    <property type="match status" value="2"/>
</dbReference>
<proteinExistence type="predicted"/>
<dbReference type="RefSeq" id="NP_001023950.1">
    <property type="nucleotide sequence ID" value="NM_001028779.3"/>
</dbReference>
<gene>
    <name evidence="4 6" type="primary">clec-28</name>
    <name evidence="4" type="ORF">CELE_F49A5.5</name>
    <name evidence="6" type="ORF">F49A5.5</name>
</gene>
<sequence>MSDIDEIQELQEPSQPKTQPYSEKFKLFMTNHWKNILIGGLAEIIIIVFAFMLTFILAKQPACETGIVTTSIFHTSTLPSTLTYASSSYSTKPDKSSIATSTTLKPKTLPVTTTSNSLSTHTKLDTTSISATFATMPTPVSGNLTCASGFTYVGNKCWKLVTVQKNRADADQACFSLGGSTLFSIRNDQDNQAVLEFLKDQHVENLWTGLNCVGINPFTCTWDVKSGTTSAYNNFADGYPNNMAGGCIYYKTTGTQAGQWSSGSCNEIMSFVCELPATIYDSTCKYNYNNYCYTPYDQLQISSDAQSICASSGSNLATIHSANENRFFMGIFPSFSMIALGGVALSGDKVIWYDGTPSTYTNIRTLTRGNCILLSNDVGRWDGYKCMIDRAKFICKRRIIGK</sequence>
<evidence type="ECO:0000256" key="1">
    <source>
        <dbReference type="ARBA" id="ARBA00023157"/>
    </source>
</evidence>
<keyword evidence="5" id="KW-1185">Reference proteome</keyword>
<dbReference type="Gene3D" id="3.10.100.10">
    <property type="entry name" value="Mannose-Binding Protein A, subunit A"/>
    <property type="match status" value="2"/>
</dbReference>
<dbReference type="PIR" id="T22395">
    <property type="entry name" value="T22395"/>
</dbReference>
<accession>O45532</accession>